<evidence type="ECO:0000313" key="1">
    <source>
        <dbReference type="EMBL" id="CAD8066811.1"/>
    </source>
</evidence>
<keyword evidence="2" id="KW-1185">Reference proteome</keyword>
<accession>A0A8S1LKI4</accession>
<sequence length="133" mass="15157">MLGLGYFNKQIIRYQLYNYGKNLFIFSTAGQMINYPSGDVIMDQNLFKFNYATNSIDTIINVFAKAILMNSIKFINNSVYAIDQLLNNNVHSFNIDEIVRVNKVHLSINQSNGKFISLGGSYIIKNCQVENLV</sequence>
<name>A0A8S1LKI4_PARPR</name>
<evidence type="ECO:0000313" key="2">
    <source>
        <dbReference type="Proteomes" id="UP000688137"/>
    </source>
</evidence>
<dbReference type="EMBL" id="CAJJDM010000038">
    <property type="protein sequence ID" value="CAD8066811.1"/>
    <property type="molecule type" value="Genomic_DNA"/>
</dbReference>
<dbReference type="AlphaFoldDB" id="A0A8S1LKI4"/>
<organism evidence="1 2">
    <name type="scientific">Paramecium primaurelia</name>
    <dbReference type="NCBI Taxonomy" id="5886"/>
    <lineage>
        <taxon>Eukaryota</taxon>
        <taxon>Sar</taxon>
        <taxon>Alveolata</taxon>
        <taxon>Ciliophora</taxon>
        <taxon>Intramacronucleata</taxon>
        <taxon>Oligohymenophorea</taxon>
        <taxon>Peniculida</taxon>
        <taxon>Parameciidae</taxon>
        <taxon>Paramecium</taxon>
    </lineage>
</organism>
<dbReference type="Proteomes" id="UP000688137">
    <property type="component" value="Unassembled WGS sequence"/>
</dbReference>
<protein>
    <submittedName>
        <fullName evidence="1">Uncharacterized protein</fullName>
    </submittedName>
</protein>
<reference evidence="1" key="1">
    <citation type="submission" date="2021-01" db="EMBL/GenBank/DDBJ databases">
        <authorList>
            <consortium name="Genoscope - CEA"/>
            <person name="William W."/>
        </authorList>
    </citation>
    <scope>NUCLEOTIDE SEQUENCE</scope>
</reference>
<gene>
    <name evidence="1" type="ORF">PPRIM_AZ9-3.1.T0390310</name>
</gene>
<proteinExistence type="predicted"/>
<comment type="caution">
    <text evidence="1">The sequence shown here is derived from an EMBL/GenBank/DDBJ whole genome shotgun (WGS) entry which is preliminary data.</text>
</comment>